<dbReference type="InterPro" id="IPR002798">
    <property type="entry name" value="SpoIIM-like"/>
</dbReference>
<dbReference type="PANTHER" id="PTHR35337:SF1">
    <property type="entry name" value="SLR1478 PROTEIN"/>
    <property type="match status" value="1"/>
</dbReference>
<keyword evidence="1" id="KW-0472">Membrane</keyword>
<feature type="transmembrane region" description="Helical" evidence="1">
    <location>
        <begin position="122"/>
        <end position="145"/>
    </location>
</feature>
<reference evidence="2 3" key="1">
    <citation type="submission" date="2021-02" db="EMBL/GenBank/DDBJ databases">
        <title>Nitrogen-fixing ability and nitrogen fixation related genes of thermophilic fermentative bacteria in the genus Caldicellulosiruptor.</title>
        <authorList>
            <person name="Chen Y."/>
            <person name="Nishihara A."/>
            <person name="Haruta S."/>
        </authorList>
    </citation>
    <scope>NUCLEOTIDE SEQUENCE [LARGE SCALE GENOMIC DNA]</scope>
    <source>
        <strain evidence="2 3">YA01</strain>
    </source>
</reference>
<evidence type="ECO:0000313" key="2">
    <source>
        <dbReference type="EMBL" id="BCS80067.1"/>
    </source>
</evidence>
<dbReference type="RefSeq" id="WP_207180145.1">
    <property type="nucleotide sequence ID" value="NZ_AP024480.1"/>
</dbReference>
<dbReference type="EMBL" id="AP024480">
    <property type="protein sequence ID" value="BCS80067.1"/>
    <property type="molecule type" value="Genomic_DNA"/>
</dbReference>
<gene>
    <name evidence="2" type="ORF">CaldiYA01_00270</name>
</gene>
<name>A0ABM7NIZ7_9FIRM</name>
<keyword evidence="3" id="KW-1185">Reference proteome</keyword>
<evidence type="ECO:0000313" key="3">
    <source>
        <dbReference type="Proteomes" id="UP000663623"/>
    </source>
</evidence>
<feature type="transmembrane region" description="Helical" evidence="1">
    <location>
        <begin position="166"/>
        <end position="189"/>
    </location>
</feature>
<dbReference type="Pfam" id="PF01944">
    <property type="entry name" value="SpoIIM"/>
    <property type="match status" value="1"/>
</dbReference>
<accession>A0ABM7NIZ7</accession>
<feature type="transmembrane region" description="Helical" evidence="1">
    <location>
        <begin position="77"/>
        <end position="110"/>
    </location>
</feature>
<dbReference type="PANTHER" id="PTHR35337">
    <property type="entry name" value="SLR1478 PROTEIN"/>
    <property type="match status" value="1"/>
</dbReference>
<organism evidence="2 3">
    <name type="scientific">Caldicellulosiruptor diazotrophicus</name>
    <dbReference type="NCBI Taxonomy" id="2806205"/>
    <lineage>
        <taxon>Bacteria</taxon>
        <taxon>Bacillati</taxon>
        <taxon>Bacillota</taxon>
        <taxon>Bacillota incertae sedis</taxon>
        <taxon>Caldicellulosiruptorales</taxon>
        <taxon>Caldicellulosiruptoraceae</taxon>
        <taxon>Caldicellulosiruptor</taxon>
    </lineage>
</organism>
<protein>
    <submittedName>
        <fullName evidence="2">Membrane protein</fullName>
    </submittedName>
</protein>
<proteinExistence type="predicted"/>
<keyword evidence="1" id="KW-1133">Transmembrane helix</keyword>
<feature type="transmembrane region" description="Helical" evidence="1">
    <location>
        <begin position="14"/>
        <end position="36"/>
    </location>
</feature>
<dbReference type="Proteomes" id="UP000663623">
    <property type="component" value="Chromosome"/>
</dbReference>
<evidence type="ECO:0000256" key="1">
    <source>
        <dbReference type="SAM" id="Phobius"/>
    </source>
</evidence>
<keyword evidence="1" id="KW-0812">Transmembrane</keyword>
<sequence>MRYIISIFKSEKKLLFTAFSIFIVSWALGIVLSLVFEDQIIKLFNTLIKKFFQNLLKNVSTSSDLFFVILKNNLRVYLVILTLGTISFGLVSAFVLFTNGLIVGIVSTIYAKQTSILKTLLLILPHGIFEISAFVIGSVASAIFLKESISKKQPNLKEASKKFITFSTAGALLVVFAAFIEAFITPIFAK</sequence>